<keyword evidence="2" id="KW-1185">Reference proteome</keyword>
<comment type="caution">
    <text evidence="1">The sequence shown here is derived from an EMBL/GenBank/DDBJ whole genome shotgun (WGS) entry which is preliminary data.</text>
</comment>
<name>A0A433D2E0_9FUNG</name>
<dbReference type="Proteomes" id="UP000268093">
    <property type="component" value="Unassembled WGS sequence"/>
</dbReference>
<sequence>MNCDEVQSIDQYMQHSNRLITKVPRHMKNIYIMIAPAFVRFIILGVFQQNFVHICARVLDEFVVGVEDDERDLAVAKNAEFIRLLHQTEFSLQEGNL</sequence>
<gene>
    <name evidence="1" type="ORF">BC936DRAFT_148747</name>
</gene>
<evidence type="ECO:0000313" key="2">
    <source>
        <dbReference type="Proteomes" id="UP000268093"/>
    </source>
</evidence>
<evidence type="ECO:0000313" key="1">
    <source>
        <dbReference type="EMBL" id="RUP45001.1"/>
    </source>
</evidence>
<organism evidence="1 2">
    <name type="scientific">Jimgerdemannia flammicorona</name>
    <dbReference type="NCBI Taxonomy" id="994334"/>
    <lineage>
        <taxon>Eukaryota</taxon>
        <taxon>Fungi</taxon>
        <taxon>Fungi incertae sedis</taxon>
        <taxon>Mucoromycota</taxon>
        <taxon>Mucoromycotina</taxon>
        <taxon>Endogonomycetes</taxon>
        <taxon>Endogonales</taxon>
        <taxon>Endogonaceae</taxon>
        <taxon>Jimgerdemannia</taxon>
    </lineage>
</organism>
<proteinExistence type="predicted"/>
<reference evidence="1 2" key="1">
    <citation type="journal article" date="2018" name="New Phytol.">
        <title>Phylogenomics of Endogonaceae and evolution of mycorrhizas within Mucoromycota.</title>
        <authorList>
            <person name="Chang Y."/>
            <person name="Desiro A."/>
            <person name="Na H."/>
            <person name="Sandor L."/>
            <person name="Lipzen A."/>
            <person name="Clum A."/>
            <person name="Barry K."/>
            <person name="Grigoriev I.V."/>
            <person name="Martin F.M."/>
            <person name="Stajich J.E."/>
            <person name="Smith M.E."/>
            <person name="Bonito G."/>
            <person name="Spatafora J.W."/>
        </authorList>
    </citation>
    <scope>NUCLEOTIDE SEQUENCE [LARGE SCALE GENOMIC DNA]</scope>
    <source>
        <strain evidence="1 2">GMNB39</strain>
    </source>
</reference>
<dbReference type="EMBL" id="RBNI01007960">
    <property type="protein sequence ID" value="RUP45001.1"/>
    <property type="molecule type" value="Genomic_DNA"/>
</dbReference>
<protein>
    <submittedName>
        <fullName evidence="1">Uncharacterized protein</fullName>
    </submittedName>
</protein>
<accession>A0A433D2E0</accession>
<dbReference type="AlphaFoldDB" id="A0A433D2E0"/>